<organism evidence="2 3">
    <name type="scientific">Symbiodinium pilosum</name>
    <name type="common">Dinoflagellate</name>
    <dbReference type="NCBI Taxonomy" id="2952"/>
    <lineage>
        <taxon>Eukaryota</taxon>
        <taxon>Sar</taxon>
        <taxon>Alveolata</taxon>
        <taxon>Dinophyceae</taxon>
        <taxon>Suessiales</taxon>
        <taxon>Symbiodiniaceae</taxon>
        <taxon>Symbiodinium</taxon>
    </lineage>
</organism>
<accession>A0A812RUQ8</accession>
<feature type="non-terminal residue" evidence="2">
    <location>
        <position position="333"/>
    </location>
</feature>
<keyword evidence="3" id="KW-1185">Reference proteome</keyword>
<feature type="compositionally biased region" description="Basic and acidic residues" evidence="1">
    <location>
        <begin position="144"/>
        <end position="161"/>
    </location>
</feature>
<evidence type="ECO:0000256" key="1">
    <source>
        <dbReference type="SAM" id="MobiDB-lite"/>
    </source>
</evidence>
<proteinExistence type="predicted"/>
<feature type="region of interest" description="Disordered" evidence="1">
    <location>
        <begin position="1"/>
        <end position="27"/>
    </location>
</feature>
<comment type="caution">
    <text evidence="2">The sequence shown here is derived from an EMBL/GenBank/DDBJ whole genome shotgun (WGS) entry which is preliminary data.</text>
</comment>
<sequence length="333" mass="36860">AAPATSAPAAASAPAADTGPSTETREFTLSWEEKDMFFEVVDRKMKELMADLGWSDPAELERAVPFFDPDPHVVDSSGSRVEGPMMLFADDPSGFPLTFRFKLPRRKVESTEPSPDEKEAEHVEEAKEEEVDAAEEAEAEGEPAEAKSESPEPPEAPKRTPQECLQQLLDTPGLTLVFAHPRPKSVQLHESFGATGKACWKRVKVPGDYAEFEFSTDGDGGDKPDKRWGVLALAMPATSDDDSMQEKVDSFLGKWVEELRRATGSMESPTVERDAWDEARLRALCARHGWEFEWMTEDGERRRRAHEQWDVLKLSTPALPADTAEPDGTSGTP</sequence>
<evidence type="ECO:0000313" key="3">
    <source>
        <dbReference type="Proteomes" id="UP000649617"/>
    </source>
</evidence>
<feature type="region of interest" description="Disordered" evidence="1">
    <location>
        <begin position="312"/>
        <end position="333"/>
    </location>
</feature>
<gene>
    <name evidence="2" type="primary">Nlrc3</name>
    <name evidence="2" type="ORF">SPIL2461_LOCUS11231</name>
</gene>
<evidence type="ECO:0000313" key="2">
    <source>
        <dbReference type="EMBL" id="CAE7456491.1"/>
    </source>
</evidence>
<feature type="compositionally biased region" description="Basic and acidic residues" evidence="1">
    <location>
        <begin position="106"/>
        <end position="125"/>
    </location>
</feature>
<name>A0A812RUQ8_SYMPI</name>
<dbReference type="OrthoDB" id="436226at2759"/>
<dbReference type="EMBL" id="CAJNIZ010021890">
    <property type="protein sequence ID" value="CAE7456491.1"/>
    <property type="molecule type" value="Genomic_DNA"/>
</dbReference>
<feature type="compositionally biased region" description="Acidic residues" evidence="1">
    <location>
        <begin position="126"/>
        <end position="143"/>
    </location>
</feature>
<dbReference type="Proteomes" id="UP000649617">
    <property type="component" value="Unassembled WGS sequence"/>
</dbReference>
<dbReference type="AlphaFoldDB" id="A0A812RUQ8"/>
<feature type="region of interest" description="Disordered" evidence="1">
    <location>
        <begin position="106"/>
        <end position="161"/>
    </location>
</feature>
<feature type="compositionally biased region" description="Low complexity" evidence="1">
    <location>
        <begin position="1"/>
        <end position="22"/>
    </location>
</feature>
<protein>
    <submittedName>
        <fullName evidence="2">Nlrc3 protein</fullName>
    </submittedName>
</protein>
<reference evidence="2" key="1">
    <citation type="submission" date="2021-02" db="EMBL/GenBank/DDBJ databases">
        <authorList>
            <person name="Dougan E. K."/>
            <person name="Rhodes N."/>
            <person name="Thang M."/>
            <person name="Chan C."/>
        </authorList>
    </citation>
    <scope>NUCLEOTIDE SEQUENCE</scope>
</reference>